<feature type="compositionally biased region" description="Basic residues" evidence="1">
    <location>
        <begin position="79"/>
        <end position="88"/>
    </location>
</feature>
<feature type="compositionally biased region" description="Basic and acidic residues" evidence="1">
    <location>
        <begin position="58"/>
        <end position="78"/>
    </location>
</feature>
<protein>
    <submittedName>
        <fullName evidence="2">Uncharacterized protein</fullName>
    </submittedName>
</protein>
<dbReference type="Proteomes" id="UP000321816">
    <property type="component" value="Chromosome"/>
</dbReference>
<reference evidence="2 3" key="1">
    <citation type="submission" date="2024-01" db="EMBL/GenBank/DDBJ databases">
        <title>Complete Genome Sequence of Alkalicoccus halolimnae BZ-SZ-XJ29T, a Moderately Halophilic Bacterium Isolated from a Salt Lake.</title>
        <authorList>
            <person name="Zhao B."/>
        </authorList>
    </citation>
    <scope>NUCLEOTIDE SEQUENCE [LARGE SCALE GENOMIC DNA]</scope>
    <source>
        <strain evidence="2 3">BZ-SZ-XJ29</strain>
    </source>
</reference>
<dbReference type="KEGG" id="ahal:FTX54_004100"/>
<dbReference type="EMBL" id="CP144914">
    <property type="protein sequence ID" value="WWD80748.1"/>
    <property type="molecule type" value="Genomic_DNA"/>
</dbReference>
<dbReference type="RefSeq" id="WP_147803328.1">
    <property type="nucleotide sequence ID" value="NZ_CP144914.1"/>
</dbReference>
<feature type="region of interest" description="Disordered" evidence="1">
    <location>
        <begin position="56"/>
        <end position="98"/>
    </location>
</feature>
<dbReference type="AlphaFoldDB" id="A0A5C7FIS5"/>
<keyword evidence="3" id="KW-1185">Reference proteome</keyword>
<evidence type="ECO:0000256" key="1">
    <source>
        <dbReference type="SAM" id="MobiDB-lite"/>
    </source>
</evidence>
<proteinExistence type="predicted"/>
<sequence length="129" mass="14741">MKEISSFLRLTPCGIFQSPSSTGTFPLRFDFPIQKARCLNQEGTKVKTSAKAIFQDACGKRKREDPPGRKGGRAEGFLRGKRRKKSRRQSNNNTELLQSLKFKKYHSSPIISRKPKMIPQLLENSSNLW</sequence>
<evidence type="ECO:0000313" key="2">
    <source>
        <dbReference type="EMBL" id="WWD80748.1"/>
    </source>
</evidence>
<organism evidence="2 3">
    <name type="scientific">Alkalicoccus halolimnae</name>
    <dbReference type="NCBI Taxonomy" id="1667239"/>
    <lineage>
        <taxon>Bacteria</taxon>
        <taxon>Bacillati</taxon>
        <taxon>Bacillota</taxon>
        <taxon>Bacilli</taxon>
        <taxon>Bacillales</taxon>
        <taxon>Bacillaceae</taxon>
        <taxon>Alkalicoccus</taxon>
    </lineage>
</organism>
<gene>
    <name evidence="2" type="ORF">FTX54_004100</name>
</gene>
<accession>A0A5C7FIS5</accession>
<name>A0A5C7FIS5_9BACI</name>
<evidence type="ECO:0000313" key="3">
    <source>
        <dbReference type="Proteomes" id="UP000321816"/>
    </source>
</evidence>